<dbReference type="Pfam" id="PF24693">
    <property type="entry name" value="DUF7660"/>
    <property type="match status" value="1"/>
</dbReference>
<sequence length="77" mass="8479">MDTGRSTDADPSDVRTREDAVRVIEAMAADLRRHPDAWENATLDRFLEALAAVVEDGTAEPSWRTFAELLVAASGYE</sequence>
<dbReference type="RefSeq" id="WP_185043539.1">
    <property type="nucleotide sequence ID" value="NZ_BAABFG010000005.1"/>
</dbReference>
<dbReference type="EMBL" id="JACHNB010000001">
    <property type="protein sequence ID" value="MBB4743245.1"/>
    <property type="molecule type" value="Genomic_DNA"/>
</dbReference>
<dbReference type="Proteomes" id="UP000546162">
    <property type="component" value="Unassembled WGS sequence"/>
</dbReference>
<proteinExistence type="predicted"/>
<evidence type="ECO:0000313" key="3">
    <source>
        <dbReference type="Proteomes" id="UP000546162"/>
    </source>
</evidence>
<accession>A0A7W7H3F0</accession>
<evidence type="ECO:0000313" key="2">
    <source>
        <dbReference type="EMBL" id="MBB4743245.1"/>
    </source>
</evidence>
<gene>
    <name evidence="2" type="ORF">BJY16_006704</name>
</gene>
<dbReference type="InterPro" id="IPR056077">
    <property type="entry name" value="DUF7660"/>
</dbReference>
<dbReference type="AlphaFoldDB" id="A0A7W7H3F0"/>
<reference evidence="2 3" key="1">
    <citation type="submission" date="2020-08" db="EMBL/GenBank/DDBJ databases">
        <title>Sequencing the genomes of 1000 actinobacteria strains.</title>
        <authorList>
            <person name="Klenk H.-P."/>
        </authorList>
    </citation>
    <scope>NUCLEOTIDE SEQUENCE [LARGE SCALE GENOMIC DNA]</scope>
    <source>
        <strain evidence="2 3">DSM 45809</strain>
    </source>
</reference>
<organism evidence="2 3">
    <name type="scientific">Actinoplanes octamycinicus</name>
    <dbReference type="NCBI Taxonomy" id="135948"/>
    <lineage>
        <taxon>Bacteria</taxon>
        <taxon>Bacillati</taxon>
        <taxon>Actinomycetota</taxon>
        <taxon>Actinomycetes</taxon>
        <taxon>Micromonosporales</taxon>
        <taxon>Micromonosporaceae</taxon>
        <taxon>Actinoplanes</taxon>
    </lineage>
</organism>
<keyword evidence="3" id="KW-1185">Reference proteome</keyword>
<evidence type="ECO:0000259" key="1">
    <source>
        <dbReference type="Pfam" id="PF24693"/>
    </source>
</evidence>
<protein>
    <recommendedName>
        <fullName evidence="1">DUF7660 domain-containing protein</fullName>
    </recommendedName>
</protein>
<name>A0A7W7H3F0_9ACTN</name>
<comment type="caution">
    <text evidence="2">The sequence shown here is derived from an EMBL/GenBank/DDBJ whole genome shotgun (WGS) entry which is preliminary data.</text>
</comment>
<feature type="domain" description="DUF7660" evidence="1">
    <location>
        <begin position="16"/>
        <end position="77"/>
    </location>
</feature>